<evidence type="ECO:0000259" key="3">
    <source>
        <dbReference type="Pfam" id="PF08028"/>
    </source>
</evidence>
<dbReference type="Pfam" id="PF08028">
    <property type="entry name" value="Acyl-CoA_dh_2"/>
    <property type="match status" value="1"/>
</dbReference>
<dbReference type="Pfam" id="PF02771">
    <property type="entry name" value="Acyl-CoA_dh_N"/>
    <property type="match status" value="1"/>
</dbReference>
<dbReference type="SUPFAM" id="SSF47203">
    <property type="entry name" value="Acyl-CoA dehydrogenase C-terminal domain-like"/>
    <property type="match status" value="1"/>
</dbReference>
<feature type="domain" description="Acyl-CoA dehydrogenase/oxidase N-terminal" evidence="2">
    <location>
        <begin position="9"/>
        <end position="111"/>
    </location>
</feature>
<keyword evidence="5" id="KW-1185">Reference proteome</keyword>
<dbReference type="InterPro" id="IPR036250">
    <property type="entry name" value="AcylCo_DH-like_C"/>
</dbReference>
<dbReference type="InterPro" id="IPR013107">
    <property type="entry name" value="Acyl-CoA_DH_C"/>
</dbReference>
<sequence>MLAAPTPEEAAAALAGRLAAQAALTDQEGGFPTEEFQWLGAAGLLTAPLSQALGGAGLLAPPQTLSMLRTLKHLGRGNLAVGRVYEGHLNALQLTQRFGQPAQVQRWAADARQGRLFGVWNTEAQDGVHLEPLPEGRFRLRGSKTFGSGAGHLTRPLITGALPDGGWQMFILPADEQLPTLDASFWKPLGMRATASFRVDLTGAEIGPQDLLGPPGAYYQQPWFSGGAIRFAAVQLGAAEAVFDETRRFLRDLGRLDDPYQKMRLGEMAMLVESGNLWLRGAADHATRPAAEADVAATIAYANLMRTAIEEICLRTLQLAERCVGARGLLRPEPFERLHRDLTHYLRQPAPDAAVADAGRFVLAHPTPAHSLWNA</sequence>
<dbReference type="Gene3D" id="1.20.140.10">
    <property type="entry name" value="Butyryl-CoA Dehydrogenase, subunit A, domain 3"/>
    <property type="match status" value="1"/>
</dbReference>
<dbReference type="PIRSF" id="PIRSF016578">
    <property type="entry name" value="HsaA"/>
    <property type="match status" value="1"/>
</dbReference>
<gene>
    <name evidence="4" type="ORF">GCM10022406_18620</name>
</gene>
<dbReference type="PANTHER" id="PTHR43884">
    <property type="entry name" value="ACYL-COA DEHYDROGENASE"/>
    <property type="match status" value="1"/>
</dbReference>
<evidence type="ECO:0000313" key="5">
    <source>
        <dbReference type="Proteomes" id="UP001499909"/>
    </source>
</evidence>
<dbReference type="EMBL" id="BAABDH010000035">
    <property type="protein sequence ID" value="GAA3934393.1"/>
    <property type="molecule type" value="Genomic_DNA"/>
</dbReference>
<dbReference type="SUPFAM" id="SSF56645">
    <property type="entry name" value="Acyl-CoA dehydrogenase NM domain-like"/>
    <property type="match status" value="1"/>
</dbReference>
<evidence type="ECO:0000259" key="2">
    <source>
        <dbReference type="Pfam" id="PF02771"/>
    </source>
</evidence>
<organism evidence="4 5">
    <name type="scientific">Hymenobacter algoricola</name>
    <dbReference type="NCBI Taxonomy" id="486267"/>
    <lineage>
        <taxon>Bacteria</taxon>
        <taxon>Pseudomonadati</taxon>
        <taxon>Bacteroidota</taxon>
        <taxon>Cytophagia</taxon>
        <taxon>Cytophagales</taxon>
        <taxon>Hymenobacteraceae</taxon>
        <taxon>Hymenobacter</taxon>
    </lineage>
</organism>
<dbReference type="Gene3D" id="2.40.110.10">
    <property type="entry name" value="Butyryl-CoA Dehydrogenase, subunit A, domain 2"/>
    <property type="match status" value="1"/>
</dbReference>
<dbReference type="InterPro" id="IPR037069">
    <property type="entry name" value="AcylCoA_DH/ox_N_sf"/>
</dbReference>
<keyword evidence="1" id="KW-0560">Oxidoreductase</keyword>
<evidence type="ECO:0000256" key="1">
    <source>
        <dbReference type="ARBA" id="ARBA00023002"/>
    </source>
</evidence>
<dbReference type="Proteomes" id="UP001499909">
    <property type="component" value="Unassembled WGS sequence"/>
</dbReference>
<dbReference type="InterPro" id="IPR013786">
    <property type="entry name" value="AcylCoA_DH/ox_N"/>
</dbReference>
<name>A0ABP7N129_9BACT</name>
<reference evidence="5" key="1">
    <citation type="journal article" date="2019" name="Int. J. Syst. Evol. Microbiol.">
        <title>The Global Catalogue of Microorganisms (GCM) 10K type strain sequencing project: providing services to taxonomists for standard genome sequencing and annotation.</title>
        <authorList>
            <consortium name="The Broad Institute Genomics Platform"/>
            <consortium name="The Broad Institute Genome Sequencing Center for Infectious Disease"/>
            <person name="Wu L."/>
            <person name="Ma J."/>
        </authorList>
    </citation>
    <scope>NUCLEOTIDE SEQUENCE [LARGE SCALE GENOMIC DNA]</scope>
    <source>
        <strain evidence="5">JCM 17214</strain>
    </source>
</reference>
<comment type="caution">
    <text evidence="4">The sequence shown here is derived from an EMBL/GenBank/DDBJ whole genome shotgun (WGS) entry which is preliminary data.</text>
</comment>
<dbReference type="Gene3D" id="1.10.540.10">
    <property type="entry name" value="Acyl-CoA dehydrogenase/oxidase, N-terminal domain"/>
    <property type="match status" value="1"/>
</dbReference>
<proteinExistence type="predicted"/>
<dbReference type="InterPro" id="IPR046373">
    <property type="entry name" value="Acyl-CoA_Oxase/DH_mid-dom_sf"/>
</dbReference>
<dbReference type="PANTHER" id="PTHR43884:SF12">
    <property type="entry name" value="ISOVALERYL-COA DEHYDROGENASE, MITOCHONDRIAL-RELATED"/>
    <property type="match status" value="1"/>
</dbReference>
<evidence type="ECO:0000313" key="4">
    <source>
        <dbReference type="EMBL" id="GAA3934393.1"/>
    </source>
</evidence>
<protein>
    <submittedName>
        <fullName evidence="4">Acyl-CoA dehydrogenase family protein</fullName>
    </submittedName>
</protein>
<accession>A0ABP7N129</accession>
<feature type="domain" description="Acyl-CoA dehydrogenase C-terminal" evidence="3">
    <location>
        <begin position="231"/>
        <end position="343"/>
    </location>
</feature>
<dbReference type="InterPro" id="IPR009100">
    <property type="entry name" value="AcylCoA_DH/oxidase_NM_dom_sf"/>
</dbReference>